<evidence type="ECO:0000313" key="3">
    <source>
        <dbReference type="Proteomes" id="UP000886595"/>
    </source>
</evidence>
<dbReference type="PANTHER" id="PTHR48049:SF77">
    <property type="entry name" value="UDP-GLYCOSYLTRANSFERASE 79B6"/>
    <property type="match status" value="1"/>
</dbReference>
<evidence type="ECO:0000313" key="2">
    <source>
        <dbReference type="EMBL" id="KAG2297077.1"/>
    </source>
</evidence>
<accession>A0A8X7UZZ1</accession>
<evidence type="ECO:0000256" key="1">
    <source>
        <dbReference type="ARBA" id="ARBA00009995"/>
    </source>
</evidence>
<dbReference type="InterPro" id="IPR050481">
    <property type="entry name" value="UDP-glycosyltransf_plant"/>
</dbReference>
<proteinExistence type="inferred from homology"/>
<dbReference type="AlphaFoldDB" id="A0A8X7UZZ1"/>
<comment type="caution">
    <text evidence="2">The sequence shown here is derived from an EMBL/GenBank/DDBJ whole genome shotgun (WGS) entry which is preliminary data.</text>
</comment>
<dbReference type="PANTHER" id="PTHR48049">
    <property type="entry name" value="GLYCOSYLTRANSFERASE"/>
    <property type="match status" value="1"/>
</dbReference>
<reference evidence="2 3" key="1">
    <citation type="submission" date="2020-02" db="EMBL/GenBank/DDBJ databases">
        <authorList>
            <person name="Ma Q."/>
            <person name="Huang Y."/>
            <person name="Song X."/>
            <person name="Pei D."/>
        </authorList>
    </citation>
    <scope>NUCLEOTIDE SEQUENCE [LARGE SCALE GENOMIC DNA]</scope>
    <source>
        <strain evidence="2">Sxm20200214</strain>
        <tissue evidence="2">Leaf</tissue>
    </source>
</reference>
<keyword evidence="3" id="KW-1185">Reference proteome</keyword>
<dbReference type="EMBL" id="JAAMPC010000009">
    <property type="protein sequence ID" value="KAG2297077.1"/>
    <property type="molecule type" value="Genomic_DNA"/>
</dbReference>
<dbReference type="GO" id="GO:0035251">
    <property type="term" value="F:UDP-glucosyltransferase activity"/>
    <property type="evidence" value="ECO:0007669"/>
    <property type="project" value="InterPro"/>
</dbReference>
<dbReference type="Gene3D" id="3.40.50.2000">
    <property type="entry name" value="Glycogen Phosphorylase B"/>
    <property type="match status" value="2"/>
</dbReference>
<comment type="similarity">
    <text evidence="1">Belongs to the UDP-glycosyltransferase family.</text>
</comment>
<sequence length="304" mass="33842">MHRLDTYHLSEAGIPDGAKTTSDIPITLGSFLASAMNQHTVREYGAKSVNFVTISAAYVAISFVPGRSPDDLAVPPTGYPSSKVLLHGHETKSLSFLSYPFGDGVTFYERIMTGLVNCDVITIRTCQEIEGKFCDFIESQFQRKVLLTGPMLPEPDNSKPLEDQWHQWLNRFEPGSVVYCSLGSEIILEKEEFQEICLGMELTGSPFLVEVKPPKGASTIQEALPKGFEERVKERVVVWGGWVQQPLILAHPSVGCFENISVAVKCEMYKDTELGNLVRRNLAKWKKSLLSSGIISGYVNRYVM</sequence>
<dbReference type="SUPFAM" id="SSF53756">
    <property type="entry name" value="UDP-Glycosyltransferase/glycogen phosphorylase"/>
    <property type="match status" value="1"/>
</dbReference>
<organism evidence="2 3">
    <name type="scientific">Brassica carinata</name>
    <name type="common">Ethiopian mustard</name>
    <name type="synonym">Abyssinian cabbage</name>
    <dbReference type="NCBI Taxonomy" id="52824"/>
    <lineage>
        <taxon>Eukaryota</taxon>
        <taxon>Viridiplantae</taxon>
        <taxon>Streptophyta</taxon>
        <taxon>Embryophyta</taxon>
        <taxon>Tracheophyta</taxon>
        <taxon>Spermatophyta</taxon>
        <taxon>Magnoliopsida</taxon>
        <taxon>eudicotyledons</taxon>
        <taxon>Gunneridae</taxon>
        <taxon>Pentapetalae</taxon>
        <taxon>rosids</taxon>
        <taxon>malvids</taxon>
        <taxon>Brassicales</taxon>
        <taxon>Brassicaceae</taxon>
        <taxon>Brassiceae</taxon>
        <taxon>Brassica</taxon>
    </lineage>
</organism>
<gene>
    <name evidence="2" type="ORF">Bca52824_043746</name>
</gene>
<name>A0A8X7UZZ1_BRACI</name>
<dbReference type="OrthoDB" id="5835829at2759"/>
<dbReference type="Proteomes" id="UP000886595">
    <property type="component" value="Unassembled WGS sequence"/>
</dbReference>
<protein>
    <submittedName>
        <fullName evidence="2">Uncharacterized protein</fullName>
    </submittedName>
</protein>